<proteinExistence type="predicted"/>
<dbReference type="Proteomes" id="UP000070501">
    <property type="component" value="Unassembled WGS sequence"/>
</dbReference>
<evidence type="ECO:0000313" key="3">
    <source>
        <dbReference type="Proteomes" id="UP000070501"/>
    </source>
</evidence>
<organism evidence="2 3">
    <name type="scientific">Microdochium bolleyi</name>
    <dbReference type="NCBI Taxonomy" id="196109"/>
    <lineage>
        <taxon>Eukaryota</taxon>
        <taxon>Fungi</taxon>
        <taxon>Dikarya</taxon>
        <taxon>Ascomycota</taxon>
        <taxon>Pezizomycotina</taxon>
        <taxon>Sordariomycetes</taxon>
        <taxon>Xylariomycetidae</taxon>
        <taxon>Xylariales</taxon>
        <taxon>Microdochiaceae</taxon>
        <taxon>Microdochium</taxon>
    </lineage>
</organism>
<accession>A0A136IPG5</accession>
<sequence>MGKERDDRSYKLKKDERKKIPPVHLSASLAYTTTEQTAKDRGWLPVKSPRSLFSVEQYFRSTPRRPQTLSGPTGFLGMKASSQGPSAIEIVMEDGLGSQQFVQSRTGGGRRRMCGKNHDRTAHVGEAEPTLNKTRMIRRTLMSWSDGLENGSQSLIGPRN</sequence>
<feature type="region of interest" description="Disordered" evidence="1">
    <location>
        <begin position="61"/>
        <end position="81"/>
    </location>
</feature>
<evidence type="ECO:0000313" key="2">
    <source>
        <dbReference type="EMBL" id="KXJ86813.1"/>
    </source>
</evidence>
<evidence type="ECO:0000256" key="1">
    <source>
        <dbReference type="SAM" id="MobiDB-lite"/>
    </source>
</evidence>
<reference evidence="3" key="1">
    <citation type="submission" date="2016-02" db="EMBL/GenBank/DDBJ databases">
        <title>Draft genome sequence of Microdochium bolleyi, a fungal endophyte of beachgrass.</title>
        <authorList>
            <consortium name="DOE Joint Genome Institute"/>
            <person name="David A.S."/>
            <person name="May G."/>
            <person name="Haridas S."/>
            <person name="Lim J."/>
            <person name="Wang M."/>
            <person name="Labutti K."/>
            <person name="Lipzen A."/>
            <person name="Barry K."/>
            <person name="Grigoriev I.V."/>
        </authorList>
    </citation>
    <scope>NUCLEOTIDE SEQUENCE [LARGE SCALE GENOMIC DNA]</scope>
    <source>
        <strain evidence="3">J235TASD1</strain>
    </source>
</reference>
<dbReference type="EMBL" id="KQ964265">
    <property type="protein sequence ID" value="KXJ86813.1"/>
    <property type="molecule type" value="Genomic_DNA"/>
</dbReference>
<keyword evidence="3" id="KW-1185">Reference proteome</keyword>
<dbReference type="AlphaFoldDB" id="A0A136IPG5"/>
<name>A0A136IPG5_9PEZI</name>
<gene>
    <name evidence="2" type="ORF">Micbo1qcDRAFT_179452</name>
</gene>
<dbReference type="InParanoid" id="A0A136IPG5"/>
<protein>
    <submittedName>
        <fullName evidence="2">Uncharacterized protein</fullName>
    </submittedName>
</protein>